<dbReference type="EMBL" id="WLYK01000001">
    <property type="protein sequence ID" value="MTD13737.1"/>
    <property type="molecule type" value="Genomic_DNA"/>
</dbReference>
<dbReference type="Gene3D" id="1.20.1260.10">
    <property type="match status" value="1"/>
</dbReference>
<dbReference type="CDD" id="cd01055">
    <property type="entry name" value="Nonheme_Ferritin"/>
    <property type="match status" value="1"/>
</dbReference>
<dbReference type="InterPro" id="IPR012347">
    <property type="entry name" value="Ferritin-like"/>
</dbReference>
<evidence type="ECO:0000259" key="7">
    <source>
        <dbReference type="PROSITE" id="PS50905"/>
    </source>
</evidence>
<dbReference type="GO" id="GO:0008198">
    <property type="term" value="F:ferrous iron binding"/>
    <property type="evidence" value="ECO:0007669"/>
    <property type="project" value="TreeGrafter"/>
</dbReference>
<comment type="caution">
    <text evidence="8">The sequence shown here is derived from an EMBL/GenBank/DDBJ whole genome shotgun (WGS) entry which is preliminary data.</text>
</comment>
<dbReference type="InterPro" id="IPR041719">
    <property type="entry name" value="Ferritin_prok"/>
</dbReference>
<dbReference type="GO" id="GO:0006826">
    <property type="term" value="P:iron ion transport"/>
    <property type="evidence" value="ECO:0007669"/>
    <property type="project" value="InterPro"/>
</dbReference>
<evidence type="ECO:0000256" key="6">
    <source>
        <dbReference type="RuleBase" id="RU361145"/>
    </source>
</evidence>
<name>A0A7K1FHY3_9ACTN</name>
<feature type="binding site" evidence="5">
    <location>
        <position position="24"/>
    </location>
    <ligand>
        <name>Fe cation</name>
        <dbReference type="ChEBI" id="CHEBI:24875"/>
        <label>1</label>
    </ligand>
</feature>
<dbReference type="Proteomes" id="UP000460221">
    <property type="component" value="Unassembled WGS sequence"/>
</dbReference>
<dbReference type="SUPFAM" id="SSF47240">
    <property type="entry name" value="Ferritin-like"/>
    <property type="match status" value="1"/>
</dbReference>
<dbReference type="InterPro" id="IPR009040">
    <property type="entry name" value="Ferritin-like_diiron"/>
</dbReference>
<evidence type="ECO:0000313" key="9">
    <source>
        <dbReference type="Proteomes" id="UP000460221"/>
    </source>
</evidence>
<sequence length="184" mass="20281">MSIPATTHSSTAFADLLQAQIRNEFNASQQYVAMAVWFDARDLPQMAAHFYRQSVEERNHAMMMVQWMLDRDLPVTIPGVDEVRGEFTDIADAVGVALAQEKAVTDQVKALFATARSEADFLGEQFMLWFLSEQVEEVASMTTLLTIAERAGDDWFEVENFLAREVVGDAGQDASAPAAAGGNL</sequence>
<reference evidence="8 9" key="1">
    <citation type="submission" date="2019-11" db="EMBL/GenBank/DDBJ databases">
        <authorList>
            <person name="Jiang L.-Q."/>
        </authorList>
    </citation>
    <scope>NUCLEOTIDE SEQUENCE [LARGE SCALE GENOMIC DNA]</scope>
    <source>
        <strain evidence="8 9">YIM 132087</strain>
    </source>
</reference>
<dbReference type="RefSeq" id="WP_154767522.1">
    <property type="nucleotide sequence ID" value="NZ_WLYK01000001.1"/>
</dbReference>
<organism evidence="8 9">
    <name type="scientific">Nakamurella alba</name>
    <dbReference type="NCBI Taxonomy" id="2665158"/>
    <lineage>
        <taxon>Bacteria</taxon>
        <taxon>Bacillati</taxon>
        <taxon>Actinomycetota</taxon>
        <taxon>Actinomycetes</taxon>
        <taxon>Nakamurellales</taxon>
        <taxon>Nakamurellaceae</taxon>
        <taxon>Nakamurella</taxon>
    </lineage>
</organism>
<protein>
    <recommendedName>
        <fullName evidence="6">Ferritin</fullName>
    </recommendedName>
</protein>
<feature type="domain" description="Ferritin-like diiron" evidence="7">
    <location>
        <begin position="7"/>
        <end position="152"/>
    </location>
</feature>
<dbReference type="AlphaFoldDB" id="A0A7K1FHY3"/>
<evidence type="ECO:0000256" key="4">
    <source>
        <dbReference type="ARBA" id="ARBA00023004"/>
    </source>
</evidence>
<evidence type="ECO:0000313" key="8">
    <source>
        <dbReference type="EMBL" id="MTD13737.1"/>
    </source>
</evidence>
<feature type="binding site" evidence="5">
    <location>
        <position position="101"/>
    </location>
    <ligand>
        <name>Fe cation</name>
        <dbReference type="ChEBI" id="CHEBI:24875"/>
        <label>1</label>
    </ligand>
</feature>
<dbReference type="PANTHER" id="PTHR11431:SF127">
    <property type="entry name" value="BACTERIAL NON-HEME FERRITIN"/>
    <property type="match status" value="1"/>
</dbReference>
<gene>
    <name evidence="8" type="ORF">GIS00_07245</name>
</gene>
<evidence type="ECO:0000256" key="5">
    <source>
        <dbReference type="PIRSR" id="PIRSR601519-1"/>
    </source>
</evidence>
<dbReference type="PROSITE" id="PS50905">
    <property type="entry name" value="FERRITIN_LIKE"/>
    <property type="match status" value="1"/>
</dbReference>
<keyword evidence="9" id="KW-1185">Reference proteome</keyword>
<keyword evidence="3" id="KW-0560">Oxidoreductase</keyword>
<dbReference type="GO" id="GO:0005829">
    <property type="term" value="C:cytosol"/>
    <property type="evidence" value="ECO:0007669"/>
    <property type="project" value="TreeGrafter"/>
</dbReference>
<feature type="binding site" evidence="5">
    <location>
        <position position="134"/>
    </location>
    <ligand>
        <name>Fe cation</name>
        <dbReference type="ChEBI" id="CHEBI:24875"/>
        <label>1</label>
    </ligand>
</feature>
<feature type="binding site" evidence="5">
    <location>
        <position position="60"/>
    </location>
    <ligand>
        <name>Fe cation</name>
        <dbReference type="ChEBI" id="CHEBI:24875"/>
        <label>1</label>
    </ligand>
</feature>
<dbReference type="Pfam" id="PF00210">
    <property type="entry name" value="Ferritin"/>
    <property type="match status" value="1"/>
</dbReference>
<accession>A0A7K1FHY3</accession>
<feature type="binding site" evidence="5">
    <location>
        <position position="57"/>
    </location>
    <ligand>
        <name>Fe cation</name>
        <dbReference type="ChEBI" id="CHEBI:24875"/>
        <label>1</label>
    </ligand>
</feature>
<keyword evidence="1 6" id="KW-0409">Iron storage</keyword>
<keyword evidence="4 5" id="KW-0408">Iron</keyword>
<dbReference type="GO" id="GO:0008199">
    <property type="term" value="F:ferric iron binding"/>
    <property type="evidence" value="ECO:0007669"/>
    <property type="project" value="InterPro"/>
</dbReference>
<dbReference type="InterPro" id="IPR001519">
    <property type="entry name" value="Ferritin"/>
</dbReference>
<keyword evidence="2 5" id="KW-0479">Metal-binding</keyword>
<dbReference type="GO" id="GO:0004322">
    <property type="term" value="F:ferroxidase activity"/>
    <property type="evidence" value="ECO:0007669"/>
    <property type="project" value="TreeGrafter"/>
</dbReference>
<evidence type="ECO:0000256" key="3">
    <source>
        <dbReference type="ARBA" id="ARBA00023002"/>
    </source>
</evidence>
<dbReference type="InterPro" id="IPR008331">
    <property type="entry name" value="Ferritin_DPS_dom"/>
</dbReference>
<evidence type="ECO:0000256" key="2">
    <source>
        <dbReference type="ARBA" id="ARBA00022723"/>
    </source>
</evidence>
<proteinExistence type="predicted"/>
<dbReference type="PANTHER" id="PTHR11431">
    <property type="entry name" value="FERRITIN"/>
    <property type="match status" value="1"/>
</dbReference>
<evidence type="ECO:0000256" key="1">
    <source>
        <dbReference type="ARBA" id="ARBA00022434"/>
    </source>
</evidence>
<dbReference type="GO" id="GO:0006879">
    <property type="term" value="P:intracellular iron ion homeostasis"/>
    <property type="evidence" value="ECO:0007669"/>
    <property type="project" value="UniProtKB-KW"/>
</dbReference>
<dbReference type="InterPro" id="IPR009078">
    <property type="entry name" value="Ferritin-like_SF"/>
</dbReference>